<gene>
    <name evidence="1" type="ORF">LY79DRAFT_22572</name>
</gene>
<protein>
    <submittedName>
        <fullName evidence="1">Uncharacterized protein</fullName>
    </submittedName>
</protein>
<evidence type="ECO:0000313" key="2">
    <source>
        <dbReference type="Proteomes" id="UP001230504"/>
    </source>
</evidence>
<dbReference type="EMBL" id="JAHLJV010000001">
    <property type="protein sequence ID" value="KAK1600520.1"/>
    <property type="molecule type" value="Genomic_DNA"/>
</dbReference>
<dbReference type="GeneID" id="85435881"/>
<organism evidence="1 2">
    <name type="scientific">Colletotrichum navitas</name>
    <dbReference type="NCBI Taxonomy" id="681940"/>
    <lineage>
        <taxon>Eukaryota</taxon>
        <taxon>Fungi</taxon>
        <taxon>Dikarya</taxon>
        <taxon>Ascomycota</taxon>
        <taxon>Pezizomycotina</taxon>
        <taxon>Sordariomycetes</taxon>
        <taxon>Hypocreomycetidae</taxon>
        <taxon>Glomerellales</taxon>
        <taxon>Glomerellaceae</taxon>
        <taxon>Colletotrichum</taxon>
        <taxon>Colletotrichum graminicola species complex</taxon>
    </lineage>
</organism>
<dbReference type="Proteomes" id="UP001230504">
    <property type="component" value="Unassembled WGS sequence"/>
</dbReference>
<evidence type="ECO:0000313" key="1">
    <source>
        <dbReference type="EMBL" id="KAK1600520.1"/>
    </source>
</evidence>
<proteinExistence type="predicted"/>
<dbReference type="AlphaFoldDB" id="A0AAD8QDP6"/>
<accession>A0AAD8QDP6</accession>
<keyword evidence="2" id="KW-1185">Reference proteome</keyword>
<reference evidence="1" key="1">
    <citation type="submission" date="2021-06" db="EMBL/GenBank/DDBJ databases">
        <title>Comparative genomics, transcriptomics and evolutionary studies reveal genomic signatures of adaptation to plant cell wall in hemibiotrophic fungi.</title>
        <authorList>
            <consortium name="DOE Joint Genome Institute"/>
            <person name="Baroncelli R."/>
            <person name="Diaz J.F."/>
            <person name="Benocci T."/>
            <person name="Peng M."/>
            <person name="Battaglia E."/>
            <person name="Haridas S."/>
            <person name="Andreopoulos W."/>
            <person name="Labutti K."/>
            <person name="Pangilinan J."/>
            <person name="Floch G.L."/>
            <person name="Makela M.R."/>
            <person name="Henrissat B."/>
            <person name="Grigoriev I.V."/>
            <person name="Crouch J.A."/>
            <person name="De Vries R.P."/>
            <person name="Sukno S.A."/>
            <person name="Thon M.R."/>
        </authorList>
    </citation>
    <scope>NUCLEOTIDE SEQUENCE</scope>
    <source>
        <strain evidence="1">CBS 125086</strain>
    </source>
</reference>
<sequence length="217" mass="23186">MFGHVLGSLGMLLSHRHGWIPTLIELSGLVEPEESDFRGKGFTSAVLRANKPMLPGPGLGVKAVGRQATYLVQGKLKWRVTACKMWINGNECTKPRILPIWVRIGSLHTDTPYASGSCGCGVGATLNRRGVIVAPFPRRGVAMDGDSVASLADLWGQGKAISRRAARRILPPTFASATQPVTAAGLVHPDRHTHQADRRGVVMSNQSLSKNLAVAAP</sequence>
<name>A0AAD8QDP6_9PEZI</name>
<comment type="caution">
    <text evidence="1">The sequence shown here is derived from an EMBL/GenBank/DDBJ whole genome shotgun (WGS) entry which is preliminary data.</text>
</comment>
<dbReference type="RefSeq" id="XP_060421016.1">
    <property type="nucleotide sequence ID" value="XM_060551641.1"/>
</dbReference>